<evidence type="ECO:0000313" key="12">
    <source>
        <dbReference type="Proteomes" id="UP001183420"/>
    </source>
</evidence>
<dbReference type="NCBIfam" id="TIGR03919">
    <property type="entry name" value="T7SS_EccB"/>
    <property type="match status" value="1"/>
</dbReference>
<keyword evidence="4 10" id="KW-0812">Transmembrane</keyword>
<dbReference type="InterPro" id="IPR044857">
    <property type="entry name" value="T7SS_EccB_R1"/>
</dbReference>
<gene>
    <name evidence="11" type="primary">eccB</name>
    <name evidence="11" type="ORF">RNC47_22185</name>
</gene>
<evidence type="ECO:0000256" key="8">
    <source>
        <dbReference type="ARBA" id="ARBA00022989"/>
    </source>
</evidence>
<evidence type="ECO:0000256" key="5">
    <source>
        <dbReference type="ARBA" id="ARBA00022741"/>
    </source>
</evidence>
<keyword evidence="9 10" id="KW-0472">Membrane</keyword>
<dbReference type="InterPro" id="IPR007795">
    <property type="entry name" value="T7SS_EccB"/>
</dbReference>
<evidence type="ECO:0000256" key="1">
    <source>
        <dbReference type="ARBA" id="ARBA00004162"/>
    </source>
</evidence>
<evidence type="ECO:0000256" key="7">
    <source>
        <dbReference type="ARBA" id="ARBA00022840"/>
    </source>
</evidence>
<dbReference type="Pfam" id="PF05108">
    <property type="entry name" value="T7SS_ESX1_EccB"/>
    <property type="match status" value="1"/>
</dbReference>
<evidence type="ECO:0000256" key="9">
    <source>
        <dbReference type="ARBA" id="ARBA00023136"/>
    </source>
</evidence>
<accession>A0ABU2LU24</accession>
<evidence type="ECO:0000313" key="11">
    <source>
        <dbReference type="EMBL" id="MDT0321046.1"/>
    </source>
</evidence>
<evidence type="ECO:0000256" key="10">
    <source>
        <dbReference type="SAM" id="Phobius"/>
    </source>
</evidence>
<comment type="caution">
    <text evidence="11">The sequence shown here is derived from an EMBL/GenBank/DDBJ whole genome shotgun (WGS) entry which is preliminary data.</text>
</comment>
<dbReference type="Proteomes" id="UP001183420">
    <property type="component" value="Unassembled WGS sequence"/>
</dbReference>
<dbReference type="RefSeq" id="WP_311601245.1">
    <property type="nucleotide sequence ID" value="NZ_JAVREM010000033.1"/>
</dbReference>
<dbReference type="Gene3D" id="3.30.2390.20">
    <property type="entry name" value="Type VII secretion system EccB, repeat 1 domain"/>
    <property type="match status" value="1"/>
</dbReference>
<organism evidence="11 12">
    <name type="scientific">Streptomyces millisiae</name>
    <dbReference type="NCBI Taxonomy" id="3075542"/>
    <lineage>
        <taxon>Bacteria</taxon>
        <taxon>Bacillati</taxon>
        <taxon>Actinomycetota</taxon>
        <taxon>Actinomycetes</taxon>
        <taxon>Kitasatosporales</taxon>
        <taxon>Streptomycetaceae</taxon>
        <taxon>Streptomyces</taxon>
    </lineage>
</organism>
<keyword evidence="7" id="KW-0067">ATP-binding</keyword>
<evidence type="ECO:0000256" key="4">
    <source>
        <dbReference type="ARBA" id="ARBA00022692"/>
    </source>
</evidence>
<dbReference type="EMBL" id="JAVREM010000033">
    <property type="protein sequence ID" value="MDT0321046.1"/>
    <property type="molecule type" value="Genomic_DNA"/>
</dbReference>
<reference evidence="12" key="1">
    <citation type="submission" date="2023-07" db="EMBL/GenBank/DDBJ databases">
        <title>30 novel species of actinomycetes from the DSMZ collection.</title>
        <authorList>
            <person name="Nouioui I."/>
        </authorList>
    </citation>
    <scope>NUCLEOTIDE SEQUENCE [LARGE SCALE GENOMIC DNA]</scope>
    <source>
        <strain evidence="12">DSM 44918</strain>
    </source>
</reference>
<sequence length="492" mass="51834">MASRKDELNAYTFAKRRTVAAFLQPSPTGTEEGAPRPLRAVVPGLVVGALVLAGFGAWGLFRPAAPVGWDEPGRNVIIGSDSTTRYVVLETEGGGAQLHPVLNLSSARLLLGDPGEVDIVSVDEAELDSGTIPRGPTLGIPYAPDRLPSAEDSAEAKRWAVCQQPRDGGGYQQAVFVLADRDADRVEGPRRLTEGQVLYVRSTEDDAGYLVDSTGTKYRIGETDPTNLAVLLRLLTDERPPQPVSQEWLDTLADGSPIAFPQLSAPVGTPAGVPGLEPAADQVGMVLTAATGSGRQNYLVLPGQVVPISEFTAHLMLNSPHTEALGQRGTAFSVSAPTLTPAPPEQSIDHDLDWPRTMISQVNGPERDTVCSVLLSVDSEDGSTEVATWAGPDYPATIASGAATAYVTPGSGLLYRQVQGEQAEAGGVFLVTDTGLRHSVQATATGTEEEEQAQIKLGYGGVTPVPVPAHWSQFLPTGPRLDIDSAERPQGS</sequence>
<keyword evidence="6" id="KW-0378">Hydrolase</keyword>
<proteinExistence type="inferred from homology"/>
<dbReference type="PANTHER" id="PTHR40765">
    <property type="entry name" value="ESX-2 SECRETION SYSTEM ATPASE ECCB2"/>
    <property type="match status" value="1"/>
</dbReference>
<dbReference type="Gene3D" id="2.40.50.910">
    <property type="entry name" value="Type VII secretion system EccB, repeat 3 domain"/>
    <property type="match status" value="1"/>
</dbReference>
<evidence type="ECO:0000256" key="2">
    <source>
        <dbReference type="ARBA" id="ARBA00008149"/>
    </source>
</evidence>
<keyword evidence="5" id="KW-0547">Nucleotide-binding</keyword>
<protein>
    <submittedName>
        <fullName evidence="11">Type VII secretion protein EccB</fullName>
    </submittedName>
</protein>
<evidence type="ECO:0000256" key="3">
    <source>
        <dbReference type="ARBA" id="ARBA00022475"/>
    </source>
</evidence>
<comment type="subcellular location">
    <subcellularLocation>
        <location evidence="1">Cell membrane</location>
        <topology evidence="1">Single-pass membrane protein</topology>
    </subcellularLocation>
</comment>
<feature type="transmembrane region" description="Helical" evidence="10">
    <location>
        <begin position="40"/>
        <end position="61"/>
    </location>
</feature>
<comment type="similarity">
    <text evidence="2">Belongs to the EccB family.</text>
</comment>
<dbReference type="InterPro" id="IPR042485">
    <property type="entry name" value="T7SS_EccB_R3"/>
</dbReference>
<dbReference type="PANTHER" id="PTHR40765:SF2">
    <property type="entry name" value="ESX-2 SECRETION SYSTEM ATPASE ECCB2"/>
    <property type="match status" value="1"/>
</dbReference>
<keyword evidence="8 10" id="KW-1133">Transmembrane helix</keyword>
<evidence type="ECO:0000256" key="6">
    <source>
        <dbReference type="ARBA" id="ARBA00022801"/>
    </source>
</evidence>
<keyword evidence="3" id="KW-1003">Cell membrane</keyword>
<name>A0ABU2LU24_9ACTN</name>
<keyword evidence="12" id="KW-1185">Reference proteome</keyword>